<evidence type="ECO:0000259" key="1">
    <source>
        <dbReference type="PROSITE" id="PS50146"/>
    </source>
</evidence>
<proteinExistence type="predicted"/>
<keyword evidence="3" id="KW-1185">Reference proteome</keyword>
<dbReference type="EMBL" id="AWXZ01000039">
    <property type="protein sequence ID" value="ESR23166.1"/>
    <property type="molecule type" value="Genomic_DNA"/>
</dbReference>
<reference evidence="2 3" key="1">
    <citation type="journal article" date="2014" name="Genome Announc.">
        <title>Draft Genome Sequence of Lutibaculum baratangense Strain AMV1T, Isolated from a Mud Volcano in Andamans, India.</title>
        <authorList>
            <person name="Singh A."/>
            <person name="Sreenivas A."/>
            <person name="Sathyanarayana Reddy G."/>
            <person name="Pinnaka A.K."/>
            <person name="Shivaji S."/>
        </authorList>
    </citation>
    <scope>NUCLEOTIDE SEQUENCE [LARGE SCALE GENOMIC DNA]</scope>
    <source>
        <strain evidence="2 3">AMV1</strain>
    </source>
</reference>
<dbReference type="InterPro" id="IPR001206">
    <property type="entry name" value="Diacylglycerol_kinase_cat_dom"/>
</dbReference>
<sequence length="312" mass="34427">MRFIAVINREAGGVRRTGVRRLEEMAEETLGHQLVGLESARGRVFPSAVTAALAQRPDGLIAIGGDGTARTVAGYAITAGVPVTFAPAGTMNLLPRRLWGEREIEEVLAAIAAGEFCLDALPVAMIEGEPFFVAAAFGLVPAFGRIREHHRLARSWRRRLGALLQGLALGRRVFRPNVMFRSESRRTMRTPALIVTVGDADQLYPWRGVDAGIGGFECVSLRLEGWMDVLQLAGKTLLRRDWRDDERIESFSARRIVVSGRGRRLWMMVDGEPLWRDPPVRLRFSSSPMQVMASTDSPLAKARHSVNESEGS</sequence>
<name>V4RAG1_9HYPH</name>
<accession>V4RAG1</accession>
<dbReference type="STRING" id="631454.N177_3234"/>
<evidence type="ECO:0000313" key="2">
    <source>
        <dbReference type="EMBL" id="ESR23166.1"/>
    </source>
</evidence>
<dbReference type="InterPro" id="IPR017438">
    <property type="entry name" value="ATP-NAD_kinase_N"/>
</dbReference>
<gene>
    <name evidence="2" type="ORF">N177_3234</name>
</gene>
<dbReference type="PROSITE" id="PS50146">
    <property type="entry name" value="DAGK"/>
    <property type="match status" value="1"/>
</dbReference>
<dbReference type="InterPro" id="IPR016064">
    <property type="entry name" value="NAD/diacylglycerol_kinase_sf"/>
</dbReference>
<dbReference type="Gene3D" id="2.60.200.40">
    <property type="match status" value="1"/>
</dbReference>
<dbReference type="Proteomes" id="UP000017819">
    <property type="component" value="Unassembled WGS sequence"/>
</dbReference>
<protein>
    <recommendedName>
        <fullName evidence="1">DAGKc domain-containing protein</fullName>
    </recommendedName>
</protein>
<dbReference type="AlphaFoldDB" id="V4RAG1"/>
<feature type="domain" description="DAGKc" evidence="1">
    <location>
        <begin position="49"/>
        <end position="130"/>
    </location>
</feature>
<dbReference type="GO" id="GO:0016301">
    <property type="term" value="F:kinase activity"/>
    <property type="evidence" value="ECO:0007669"/>
    <property type="project" value="InterPro"/>
</dbReference>
<comment type="caution">
    <text evidence="2">The sequence shown here is derived from an EMBL/GenBank/DDBJ whole genome shotgun (WGS) entry which is preliminary data.</text>
</comment>
<evidence type="ECO:0000313" key="3">
    <source>
        <dbReference type="Proteomes" id="UP000017819"/>
    </source>
</evidence>
<dbReference type="OrthoDB" id="9815110at2"/>
<dbReference type="SUPFAM" id="SSF111331">
    <property type="entry name" value="NAD kinase/diacylglycerol kinase-like"/>
    <property type="match status" value="1"/>
</dbReference>
<dbReference type="Gene3D" id="3.40.50.10330">
    <property type="entry name" value="Probable inorganic polyphosphate/atp-NAD kinase, domain 1"/>
    <property type="match status" value="1"/>
</dbReference>
<dbReference type="Pfam" id="PF00781">
    <property type="entry name" value="DAGK_cat"/>
    <property type="match status" value="1"/>
</dbReference>
<dbReference type="RefSeq" id="WP_023433353.1">
    <property type="nucleotide sequence ID" value="NZ_AWXZ01000039.1"/>
</dbReference>
<dbReference type="eggNOG" id="COG1597">
    <property type="taxonomic scope" value="Bacteria"/>
</dbReference>
<organism evidence="2 3">
    <name type="scientific">Lutibaculum baratangense AMV1</name>
    <dbReference type="NCBI Taxonomy" id="631454"/>
    <lineage>
        <taxon>Bacteria</taxon>
        <taxon>Pseudomonadati</taxon>
        <taxon>Pseudomonadota</taxon>
        <taxon>Alphaproteobacteria</taxon>
        <taxon>Hyphomicrobiales</taxon>
        <taxon>Tepidamorphaceae</taxon>
        <taxon>Lutibaculum</taxon>
    </lineage>
</organism>